<feature type="region of interest" description="Disordered" evidence="1">
    <location>
        <begin position="333"/>
        <end position="380"/>
    </location>
</feature>
<evidence type="ECO:0000256" key="1">
    <source>
        <dbReference type="SAM" id="MobiDB-lite"/>
    </source>
</evidence>
<sequence length="380" mass="39360">MEDATWLDVVIKRLRFFTRPLPLASTVGVLLLGVFVWDYLRHPEWFGAFEDDAVGPSEEADLSGLTPEEQAAAAGLDSLTVLMNELGVEPGNNPRIQALPEGDITNQSSFLNEVLALSQGNNSGSSIATSPFSDYLQQYQFGRNSRSTESTASNTGSQFSGISFNSFGRSSATERRPINPLAEALQNQAGLAGAVSTQSDSQLANELRSLSSSAQQTATTTGEGENATRENGQFNLPPGEFNSQITTIPGVDFPVLPTQPQMSPPPGTTGYTAPASLNLIPPLPGTSTSTIPGSTLATPTSGFPGTASGTGVPNLNSPNVDVSNGFTPYTPVGGSTATPTVAPPPPPFTAPRAPGVYTGGGYINTFSNPSGSSSSNPSGN</sequence>
<keyword evidence="2" id="KW-0812">Transmembrane</keyword>
<evidence type="ECO:0000313" key="3">
    <source>
        <dbReference type="EMBL" id="NEV68198.1"/>
    </source>
</evidence>
<name>A0A0C1Y498_9CYAN</name>
<feature type="transmembrane region" description="Helical" evidence="2">
    <location>
        <begin position="21"/>
        <end position="40"/>
    </location>
</feature>
<protein>
    <submittedName>
        <fullName evidence="3">Uncharacterized protein</fullName>
    </submittedName>
</protein>
<reference evidence="3" key="3">
    <citation type="submission" date="2020-02" db="EMBL/GenBank/DDBJ databases">
        <authorList>
            <person name="Sarangi A.N."/>
            <person name="Ghosh S."/>
            <person name="Mukherjee M."/>
            <person name="Tripathy S."/>
        </authorList>
    </citation>
    <scope>NUCLEOTIDE SEQUENCE</scope>
    <source>
        <strain evidence="3">BDU141951</strain>
    </source>
</reference>
<reference evidence="3" key="2">
    <citation type="journal article" date="2015" name="Genome Announc.">
        <title>Draft Genome Sequence of Filamentous Marine Cyanobacterium Lyngbya confervoides Strain BDU141951.</title>
        <authorList>
            <person name="Chandrababunaidu M.M."/>
            <person name="Sen D."/>
            <person name="Tripathy S."/>
        </authorList>
    </citation>
    <scope>NUCLEOTIDE SEQUENCE</scope>
    <source>
        <strain evidence="3">BDU141951</strain>
    </source>
</reference>
<keyword evidence="2" id="KW-0472">Membrane</keyword>
<comment type="caution">
    <text evidence="3">The sequence shown here is derived from an EMBL/GenBank/DDBJ whole genome shotgun (WGS) entry which is preliminary data.</text>
</comment>
<gene>
    <name evidence="3" type="ORF">QQ91_013870</name>
</gene>
<feature type="compositionally biased region" description="Low complexity" evidence="1">
    <location>
        <begin position="367"/>
        <end position="380"/>
    </location>
</feature>
<feature type="region of interest" description="Disordered" evidence="1">
    <location>
        <begin position="192"/>
        <end position="241"/>
    </location>
</feature>
<proteinExistence type="predicted"/>
<dbReference type="AlphaFoldDB" id="A0A0C1Y498"/>
<dbReference type="EMBL" id="JTHE02000003">
    <property type="protein sequence ID" value="NEV68198.1"/>
    <property type="molecule type" value="Genomic_DNA"/>
</dbReference>
<evidence type="ECO:0000256" key="2">
    <source>
        <dbReference type="SAM" id="Phobius"/>
    </source>
</evidence>
<organism evidence="3">
    <name type="scientific">Lyngbya confervoides BDU141951</name>
    <dbReference type="NCBI Taxonomy" id="1574623"/>
    <lineage>
        <taxon>Bacteria</taxon>
        <taxon>Bacillati</taxon>
        <taxon>Cyanobacteriota</taxon>
        <taxon>Cyanophyceae</taxon>
        <taxon>Oscillatoriophycideae</taxon>
        <taxon>Oscillatoriales</taxon>
        <taxon>Microcoleaceae</taxon>
        <taxon>Lyngbya</taxon>
    </lineage>
</organism>
<feature type="compositionally biased region" description="Low complexity" evidence="1">
    <location>
        <begin position="207"/>
        <end position="232"/>
    </location>
</feature>
<feature type="compositionally biased region" description="Polar residues" evidence="1">
    <location>
        <begin position="192"/>
        <end position="204"/>
    </location>
</feature>
<keyword evidence="2" id="KW-1133">Transmembrane helix</keyword>
<reference evidence="3" key="1">
    <citation type="submission" date="2014-11" db="EMBL/GenBank/DDBJ databases">
        <authorList>
            <person name="Malar M.C."/>
            <person name="Sen D."/>
            <person name="Tripathy S."/>
        </authorList>
    </citation>
    <scope>NUCLEOTIDE SEQUENCE</scope>
    <source>
        <strain evidence="3">BDU141951</strain>
    </source>
</reference>
<accession>A0A0C1Y498</accession>